<protein>
    <submittedName>
        <fullName evidence="8">Copper resistance protein CopD</fullName>
    </submittedName>
</protein>
<dbReference type="AlphaFoldDB" id="A0A2W5WRI3"/>
<comment type="caution">
    <text evidence="8">The sequence shown here is derived from an EMBL/GenBank/DDBJ whole genome shotgun (WGS) entry which is preliminary data.</text>
</comment>
<accession>A0A2W5WRI3</accession>
<evidence type="ECO:0000256" key="2">
    <source>
        <dbReference type="ARBA" id="ARBA00022475"/>
    </source>
</evidence>
<feature type="domain" description="Copper resistance protein D" evidence="7">
    <location>
        <begin position="191"/>
        <end position="299"/>
    </location>
</feature>
<dbReference type="Proteomes" id="UP000249393">
    <property type="component" value="Unassembled WGS sequence"/>
</dbReference>
<dbReference type="PANTHER" id="PTHR34820:SF4">
    <property type="entry name" value="INNER MEMBRANE PROTEIN YEBZ"/>
    <property type="match status" value="1"/>
</dbReference>
<dbReference type="GO" id="GO:0005886">
    <property type="term" value="C:plasma membrane"/>
    <property type="evidence" value="ECO:0007669"/>
    <property type="project" value="UniProtKB-SubCell"/>
</dbReference>
<feature type="transmembrane region" description="Helical" evidence="6">
    <location>
        <begin position="156"/>
        <end position="179"/>
    </location>
</feature>
<dbReference type="EMBL" id="QFQZ01000131">
    <property type="protein sequence ID" value="PZR30504.1"/>
    <property type="molecule type" value="Genomic_DNA"/>
</dbReference>
<dbReference type="PANTHER" id="PTHR34820">
    <property type="entry name" value="INNER MEMBRANE PROTEIN YEBZ"/>
    <property type="match status" value="1"/>
</dbReference>
<feature type="transmembrane region" description="Helical" evidence="6">
    <location>
        <begin position="12"/>
        <end position="30"/>
    </location>
</feature>
<dbReference type="NCBIfam" id="NF033808">
    <property type="entry name" value="copper_CopD"/>
    <property type="match status" value="1"/>
</dbReference>
<comment type="subcellular location">
    <subcellularLocation>
        <location evidence="1">Cell membrane</location>
        <topology evidence="1">Multi-pass membrane protein</topology>
    </subcellularLocation>
</comment>
<feature type="transmembrane region" description="Helical" evidence="6">
    <location>
        <begin position="118"/>
        <end position="136"/>
    </location>
</feature>
<evidence type="ECO:0000313" key="8">
    <source>
        <dbReference type="EMBL" id="PZR30504.1"/>
    </source>
</evidence>
<evidence type="ECO:0000256" key="4">
    <source>
        <dbReference type="ARBA" id="ARBA00022989"/>
    </source>
</evidence>
<evidence type="ECO:0000256" key="6">
    <source>
        <dbReference type="SAM" id="Phobius"/>
    </source>
</evidence>
<evidence type="ECO:0000256" key="5">
    <source>
        <dbReference type="ARBA" id="ARBA00023136"/>
    </source>
</evidence>
<feature type="transmembrane region" description="Helical" evidence="6">
    <location>
        <begin position="90"/>
        <end position="111"/>
    </location>
</feature>
<keyword evidence="4 6" id="KW-1133">Transmembrane helix</keyword>
<dbReference type="GO" id="GO:0006825">
    <property type="term" value="P:copper ion transport"/>
    <property type="evidence" value="ECO:0007669"/>
    <property type="project" value="InterPro"/>
</dbReference>
<sequence>METAVVLVRWAQYVTSFVLAGGALFALYALPAAGPSSAVALGWPRRLLAGCAALLVVASLLGLVLQTAVVAGSLSAALDPSILSSVISEMAMGAASLARALAAVVALHVLLLAPPGRAAWIAASALGAVAAASMAWMGHGAATEGPGGSLHLAADIAHLAAAAVWVGALVFFLGLAVVSRRDARQAPTFHAALAGFSGIGSGVVAVLVASGLINSWFLVGPMGVAALVRTPYGLLLLLKLVLFGAMVVLAAANRFGLTPALREALIEPAPPSTAVKALRRSLVLELSAAMALVAVVAWLGRLAPISAQ</sequence>
<keyword evidence="3 6" id="KW-0812">Transmembrane</keyword>
<feature type="transmembrane region" description="Helical" evidence="6">
    <location>
        <begin position="282"/>
        <end position="300"/>
    </location>
</feature>
<dbReference type="InterPro" id="IPR008457">
    <property type="entry name" value="Cu-R_CopD_dom"/>
</dbReference>
<dbReference type="InterPro" id="IPR047689">
    <property type="entry name" value="CopD"/>
</dbReference>
<evidence type="ECO:0000259" key="7">
    <source>
        <dbReference type="Pfam" id="PF05425"/>
    </source>
</evidence>
<evidence type="ECO:0000313" key="9">
    <source>
        <dbReference type="Proteomes" id="UP000249393"/>
    </source>
</evidence>
<evidence type="ECO:0000256" key="3">
    <source>
        <dbReference type="ARBA" id="ARBA00022692"/>
    </source>
</evidence>
<name>A0A2W5WRI3_9CAUL</name>
<organism evidence="8 9">
    <name type="scientific">Caulobacter segnis</name>
    <dbReference type="NCBI Taxonomy" id="88688"/>
    <lineage>
        <taxon>Bacteria</taxon>
        <taxon>Pseudomonadati</taxon>
        <taxon>Pseudomonadota</taxon>
        <taxon>Alphaproteobacteria</taxon>
        <taxon>Caulobacterales</taxon>
        <taxon>Caulobacteraceae</taxon>
        <taxon>Caulobacter</taxon>
    </lineage>
</organism>
<dbReference type="InterPro" id="IPR032694">
    <property type="entry name" value="CopC/D"/>
</dbReference>
<proteinExistence type="predicted"/>
<dbReference type="Pfam" id="PF05425">
    <property type="entry name" value="CopD"/>
    <property type="match status" value="1"/>
</dbReference>
<keyword evidence="5 6" id="KW-0472">Membrane</keyword>
<feature type="transmembrane region" description="Helical" evidence="6">
    <location>
        <begin position="51"/>
        <end position="78"/>
    </location>
</feature>
<reference evidence="8 9" key="1">
    <citation type="submission" date="2017-08" db="EMBL/GenBank/DDBJ databases">
        <title>Infants hospitalized years apart are colonized by the same room-sourced microbial strains.</title>
        <authorList>
            <person name="Brooks B."/>
            <person name="Olm M.R."/>
            <person name="Firek B.A."/>
            <person name="Baker R."/>
            <person name="Thomas B.C."/>
            <person name="Morowitz M.J."/>
            <person name="Banfield J.F."/>
        </authorList>
    </citation>
    <scope>NUCLEOTIDE SEQUENCE [LARGE SCALE GENOMIC DNA]</scope>
    <source>
        <strain evidence="8">S2_003_000_R2_4</strain>
    </source>
</reference>
<gene>
    <name evidence="8" type="ORF">DI526_22320</name>
</gene>
<keyword evidence="2" id="KW-1003">Cell membrane</keyword>
<dbReference type="RefSeq" id="WP_304283100.1">
    <property type="nucleotide sequence ID" value="NZ_QFQZ01000131.1"/>
</dbReference>
<evidence type="ECO:0000256" key="1">
    <source>
        <dbReference type="ARBA" id="ARBA00004651"/>
    </source>
</evidence>
<feature type="transmembrane region" description="Helical" evidence="6">
    <location>
        <begin position="233"/>
        <end position="252"/>
    </location>
</feature>
<feature type="transmembrane region" description="Helical" evidence="6">
    <location>
        <begin position="191"/>
        <end position="213"/>
    </location>
</feature>